<sequence>MNKFSINLDYTTVKGVTNKTCIKYFLMLIINSDIWI</sequence>
<proteinExistence type="predicted"/>
<protein>
    <submittedName>
        <fullName evidence="1">Uncharacterized protein</fullName>
    </submittedName>
</protein>
<dbReference type="EMBL" id="HACA01007943">
    <property type="protein sequence ID" value="CDW25304.1"/>
    <property type="molecule type" value="Transcribed_RNA"/>
</dbReference>
<organism evidence="1">
    <name type="scientific">Lepeophtheirus salmonis</name>
    <name type="common">Salmon louse</name>
    <name type="synonym">Caligus salmonis</name>
    <dbReference type="NCBI Taxonomy" id="72036"/>
    <lineage>
        <taxon>Eukaryota</taxon>
        <taxon>Metazoa</taxon>
        <taxon>Ecdysozoa</taxon>
        <taxon>Arthropoda</taxon>
        <taxon>Crustacea</taxon>
        <taxon>Multicrustacea</taxon>
        <taxon>Hexanauplia</taxon>
        <taxon>Copepoda</taxon>
        <taxon>Siphonostomatoida</taxon>
        <taxon>Caligidae</taxon>
        <taxon>Lepeophtheirus</taxon>
    </lineage>
</organism>
<accession>A0A0K2TH72</accession>
<dbReference type="AlphaFoldDB" id="A0A0K2TH72"/>
<name>A0A0K2TH72_LEPSM</name>
<reference evidence="1" key="1">
    <citation type="submission" date="2014-05" db="EMBL/GenBank/DDBJ databases">
        <authorList>
            <person name="Chronopoulou M."/>
        </authorList>
    </citation>
    <scope>NUCLEOTIDE SEQUENCE</scope>
    <source>
        <tissue evidence="1">Whole organism</tissue>
    </source>
</reference>
<evidence type="ECO:0000313" key="1">
    <source>
        <dbReference type="EMBL" id="CDW25304.1"/>
    </source>
</evidence>